<protein>
    <submittedName>
        <fullName evidence="2">Uncharacterized protein</fullName>
    </submittedName>
</protein>
<sequence length="86" mass="9732">MSLFFAPLENPNNTRANVKQPSRNRVSRQGSSWTWTEKVVFSFIIVQCLHNESGYLYVCCCVVSSSRLTKSLAWLSVFVGQCSFCS</sequence>
<proteinExistence type="predicted"/>
<reference evidence="2" key="1">
    <citation type="submission" date="2014-12" db="EMBL/GenBank/DDBJ databases">
        <title>Insight into the proteome of Arion vulgaris.</title>
        <authorList>
            <person name="Aradska J."/>
            <person name="Bulat T."/>
            <person name="Smidak R."/>
            <person name="Sarate P."/>
            <person name="Gangsoo J."/>
            <person name="Sialana F."/>
            <person name="Bilban M."/>
            <person name="Lubec G."/>
        </authorList>
    </citation>
    <scope>NUCLEOTIDE SEQUENCE</scope>
    <source>
        <tissue evidence="2">Skin</tissue>
    </source>
</reference>
<dbReference type="EMBL" id="HACG01037723">
    <property type="protein sequence ID" value="CEK84588.1"/>
    <property type="molecule type" value="Transcribed_RNA"/>
</dbReference>
<dbReference type="AlphaFoldDB" id="A0A0B7AUR9"/>
<name>A0A0B7AUR9_9EUPU</name>
<feature type="region of interest" description="Disordered" evidence="1">
    <location>
        <begin position="1"/>
        <end position="28"/>
    </location>
</feature>
<accession>A0A0B7AUR9</accession>
<organism evidence="2">
    <name type="scientific">Arion vulgaris</name>
    <dbReference type="NCBI Taxonomy" id="1028688"/>
    <lineage>
        <taxon>Eukaryota</taxon>
        <taxon>Metazoa</taxon>
        <taxon>Spiralia</taxon>
        <taxon>Lophotrochozoa</taxon>
        <taxon>Mollusca</taxon>
        <taxon>Gastropoda</taxon>
        <taxon>Heterobranchia</taxon>
        <taxon>Euthyneura</taxon>
        <taxon>Panpulmonata</taxon>
        <taxon>Eupulmonata</taxon>
        <taxon>Stylommatophora</taxon>
        <taxon>Helicina</taxon>
        <taxon>Arionoidea</taxon>
        <taxon>Arionidae</taxon>
        <taxon>Arion</taxon>
    </lineage>
</organism>
<evidence type="ECO:0000313" key="2">
    <source>
        <dbReference type="EMBL" id="CEK84588.1"/>
    </source>
</evidence>
<feature type="compositionally biased region" description="Polar residues" evidence="1">
    <location>
        <begin position="10"/>
        <end position="28"/>
    </location>
</feature>
<gene>
    <name evidence="2" type="primary">ORF143476</name>
</gene>
<evidence type="ECO:0000256" key="1">
    <source>
        <dbReference type="SAM" id="MobiDB-lite"/>
    </source>
</evidence>